<accession>A0AAD6BJP4</accession>
<name>A0AAD6BJP4_9TELE</name>
<dbReference type="EMBL" id="JAPTMU010000003">
    <property type="protein sequence ID" value="KAJ4946284.1"/>
    <property type="molecule type" value="Genomic_DNA"/>
</dbReference>
<reference evidence="1" key="1">
    <citation type="submission" date="2022-11" db="EMBL/GenBank/DDBJ databases">
        <title>Chromosome-level genome of Pogonophryne albipinna.</title>
        <authorList>
            <person name="Jo E."/>
        </authorList>
    </citation>
    <scope>NUCLEOTIDE SEQUENCE</scope>
    <source>
        <strain evidence="1">SGF0006</strain>
        <tissue evidence="1">Muscle</tissue>
    </source>
</reference>
<evidence type="ECO:0000313" key="2">
    <source>
        <dbReference type="Proteomes" id="UP001219934"/>
    </source>
</evidence>
<dbReference type="AlphaFoldDB" id="A0AAD6BJP4"/>
<protein>
    <submittedName>
        <fullName evidence="1">Uncharacterized protein</fullName>
    </submittedName>
</protein>
<organism evidence="1 2">
    <name type="scientific">Pogonophryne albipinna</name>
    <dbReference type="NCBI Taxonomy" id="1090488"/>
    <lineage>
        <taxon>Eukaryota</taxon>
        <taxon>Metazoa</taxon>
        <taxon>Chordata</taxon>
        <taxon>Craniata</taxon>
        <taxon>Vertebrata</taxon>
        <taxon>Euteleostomi</taxon>
        <taxon>Actinopterygii</taxon>
        <taxon>Neopterygii</taxon>
        <taxon>Teleostei</taxon>
        <taxon>Neoteleostei</taxon>
        <taxon>Acanthomorphata</taxon>
        <taxon>Eupercaria</taxon>
        <taxon>Perciformes</taxon>
        <taxon>Notothenioidei</taxon>
        <taxon>Pogonophryne</taxon>
    </lineage>
</organism>
<comment type="caution">
    <text evidence="1">The sequence shown here is derived from an EMBL/GenBank/DDBJ whole genome shotgun (WGS) entry which is preliminary data.</text>
</comment>
<dbReference type="Proteomes" id="UP001219934">
    <property type="component" value="Unassembled WGS sequence"/>
</dbReference>
<sequence>EASEVPQSSRPCDLCNEEDARRKHKVEDSVTLWGGSCPCTISLSVTWLTSLPWPQSEWKPIDEPQRAATMASSTVSSKHHVLQVSISLYCQEHLLKVFIGHAIALGSEQ</sequence>
<keyword evidence="2" id="KW-1185">Reference proteome</keyword>
<gene>
    <name evidence="1" type="ORF">JOQ06_023952</name>
</gene>
<feature type="non-terminal residue" evidence="1">
    <location>
        <position position="1"/>
    </location>
</feature>
<feature type="non-terminal residue" evidence="1">
    <location>
        <position position="109"/>
    </location>
</feature>
<evidence type="ECO:0000313" key="1">
    <source>
        <dbReference type="EMBL" id="KAJ4946284.1"/>
    </source>
</evidence>
<proteinExistence type="predicted"/>